<accession>A0AAQ3SZS5</accession>
<dbReference type="Proteomes" id="UP001341281">
    <property type="component" value="Chromosome 03"/>
</dbReference>
<name>A0AAQ3SZS5_PASNO</name>
<dbReference type="AlphaFoldDB" id="A0AAQ3SZS5"/>
<gene>
    <name evidence="1" type="ORF">U9M48_013605</name>
</gene>
<reference evidence="1 2" key="1">
    <citation type="submission" date="2024-02" db="EMBL/GenBank/DDBJ databases">
        <title>High-quality chromosome-scale genome assembly of Pensacola bahiagrass (Paspalum notatum Flugge var. saurae).</title>
        <authorList>
            <person name="Vega J.M."/>
            <person name="Podio M."/>
            <person name="Orjuela J."/>
            <person name="Siena L.A."/>
            <person name="Pessino S.C."/>
            <person name="Combes M.C."/>
            <person name="Mariac C."/>
            <person name="Albertini E."/>
            <person name="Pupilli F."/>
            <person name="Ortiz J.P.A."/>
            <person name="Leblanc O."/>
        </authorList>
    </citation>
    <scope>NUCLEOTIDE SEQUENCE [LARGE SCALE GENOMIC DNA]</scope>
    <source>
        <strain evidence="1">R1</strain>
        <tissue evidence="1">Leaf</tissue>
    </source>
</reference>
<dbReference type="EMBL" id="CP144747">
    <property type="protein sequence ID" value="WVZ64019.1"/>
    <property type="molecule type" value="Genomic_DNA"/>
</dbReference>
<proteinExistence type="predicted"/>
<keyword evidence="2" id="KW-1185">Reference proteome</keyword>
<organism evidence="1 2">
    <name type="scientific">Paspalum notatum var. saurae</name>
    <dbReference type="NCBI Taxonomy" id="547442"/>
    <lineage>
        <taxon>Eukaryota</taxon>
        <taxon>Viridiplantae</taxon>
        <taxon>Streptophyta</taxon>
        <taxon>Embryophyta</taxon>
        <taxon>Tracheophyta</taxon>
        <taxon>Spermatophyta</taxon>
        <taxon>Magnoliopsida</taxon>
        <taxon>Liliopsida</taxon>
        <taxon>Poales</taxon>
        <taxon>Poaceae</taxon>
        <taxon>PACMAD clade</taxon>
        <taxon>Panicoideae</taxon>
        <taxon>Andropogonodae</taxon>
        <taxon>Paspaleae</taxon>
        <taxon>Paspalinae</taxon>
        <taxon>Paspalum</taxon>
    </lineage>
</organism>
<evidence type="ECO:0000313" key="1">
    <source>
        <dbReference type="EMBL" id="WVZ64019.1"/>
    </source>
</evidence>
<protein>
    <submittedName>
        <fullName evidence="1">Uncharacterized protein</fullName>
    </submittedName>
</protein>
<sequence>MQEAQNGVVPSFIDVYVYGHRGSDPTNQEVLCTKAGKEKMVYLWHRGCGLQPECISSKEIEFIGSAFSLLKDSSRYPGRGGRLCSMRGGSSGNTDGYHSSIGTGHKLATLLPSSNVSAAGVDRVGATTPGVAATSGVDDGTPALAATSNVDGTAGLPATSAVDGIVGCGE</sequence>
<evidence type="ECO:0000313" key="2">
    <source>
        <dbReference type="Proteomes" id="UP001341281"/>
    </source>
</evidence>